<dbReference type="Proteomes" id="UP001283341">
    <property type="component" value="Unassembled WGS sequence"/>
</dbReference>
<dbReference type="InterPro" id="IPR033140">
    <property type="entry name" value="Lipase_GDXG_put_SER_AS"/>
</dbReference>
<evidence type="ECO:0000313" key="7">
    <source>
        <dbReference type="Proteomes" id="UP001283341"/>
    </source>
</evidence>
<reference evidence="6" key="2">
    <citation type="submission" date="2023-06" db="EMBL/GenBank/DDBJ databases">
        <authorList>
            <consortium name="Lawrence Berkeley National Laboratory"/>
            <person name="Haridas S."/>
            <person name="Hensen N."/>
            <person name="Bonometti L."/>
            <person name="Westerberg I."/>
            <person name="Brannstrom I.O."/>
            <person name="Guillou S."/>
            <person name="Cros-Aarteil S."/>
            <person name="Calhoun S."/>
            <person name="Kuo A."/>
            <person name="Mondo S."/>
            <person name="Pangilinan J."/>
            <person name="Riley R."/>
            <person name="Labutti K."/>
            <person name="Andreopoulos B."/>
            <person name="Lipzen A."/>
            <person name="Chen C."/>
            <person name="Yanf M."/>
            <person name="Daum C."/>
            <person name="Ng V."/>
            <person name="Clum A."/>
            <person name="Steindorff A."/>
            <person name="Ohm R."/>
            <person name="Martin F."/>
            <person name="Silar P."/>
            <person name="Natvig D."/>
            <person name="Lalanne C."/>
            <person name="Gautier V."/>
            <person name="Ament-Velasquez S.L."/>
            <person name="Kruys A."/>
            <person name="Hutchinson M.I."/>
            <person name="Powell A.J."/>
            <person name="Barry K."/>
            <person name="Miller A.N."/>
            <person name="Grigoriev I.V."/>
            <person name="Debuchy R."/>
            <person name="Gladieux P."/>
            <person name="Thoren M.H."/>
            <person name="Johannesson H."/>
        </authorList>
    </citation>
    <scope>NUCLEOTIDE SEQUENCE</scope>
    <source>
        <strain evidence="6">CBS 118394</strain>
    </source>
</reference>
<dbReference type="PANTHER" id="PTHR48081">
    <property type="entry name" value="AB HYDROLASE SUPERFAMILY PROTEIN C4A8.06C"/>
    <property type="match status" value="1"/>
</dbReference>
<evidence type="ECO:0000259" key="5">
    <source>
        <dbReference type="Pfam" id="PF07859"/>
    </source>
</evidence>
<evidence type="ECO:0000256" key="2">
    <source>
        <dbReference type="ARBA" id="ARBA00022801"/>
    </source>
</evidence>
<dbReference type="EMBL" id="JAUEDM010000004">
    <property type="protein sequence ID" value="KAK3319108.1"/>
    <property type="molecule type" value="Genomic_DNA"/>
</dbReference>
<keyword evidence="2" id="KW-0378">Hydrolase</keyword>
<comment type="caution">
    <text evidence="6">The sequence shown here is derived from an EMBL/GenBank/DDBJ whole genome shotgun (WGS) entry which is preliminary data.</text>
</comment>
<comment type="similarity">
    <text evidence="1">Belongs to the 'GDXG' lipolytic enzyme family.</text>
</comment>
<keyword evidence="7" id="KW-1185">Reference proteome</keyword>
<feature type="active site" evidence="3">
    <location>
        <position position="237"/>
    </location>
</feature>
<feature type="compositionally biased region" description="Polar residues" evidence="4">
    <location>
        <begin position="35"/>
        <end position="45"/>
    </location>
</feature>
<dbReference type="GO" id="GO:0016787">
    <property type="term" value="F:hydrolase activity"/>
    <property type="evidence" value="ECO:0007669"/>
    <property type="project" value="UniProtKB-KW"/>
</dbReference>
<dbReference type="InterPro" id="IPR050300">
    <property type="entry name" value="GDXG_lipolytic_enzyme"/>
</dbReference>
<accession>A0AAE0I5N7</accession>
<protein>
    <submittedName>
        <fullName evidence="6">Lipase/esterase</fullName>
    </submittedName>
</protein>
<dbReference type="InterPro" id="IPR013094">
    <property type="entry name" value="AB_hydrolase_3"/>
</dbReference>
<dbReference type="SUPFAM" id="SSF53474">
    <property type="entry name" value="alpha/beta-Hydrolases"/>
    <property type="match status" value="1"/>
</dbReference>
<evidence type="ECO:0000256" key="1">
    <source>
        <dbReference type="ARBA" id="ARBA00010515"/>
    </source>
</evidence>
<dbReference type="PANTHER" id="PTHR48081:SF8">
    <property type="entry name" value="ALPHA_BETA HYDROLASE FOLD-3 DOMAIN-CONTAINING PROTEIN-RELATED"/>
    <property type="match status" value="1"/>
</dbReference>
<evidence type="ECO:0000313" key="6">
    <source>
        <dbReference type="EMBL" id="KAK3319108.1"/>
    </source>
</evidence>
<feature type="domain" description="Alpha/beta hydrolase fold-3" evidence="5">
    <location>
        <begin position="160"/>
        <end position="360"/>
    </location>
</feature>
<name>A0AAE0I5N7_9PEZI</name>
<dbReference type="Pfam" id="PF07859">
    <property type="entry name" value="Abhydrolase_3"/>
    <property type="match status" value="1"/>
</dbReference>
<proteinExistence type="inferred from homology"/>
<gene>
    <name evidence="6" type="ORF">B0H66DRAFT_257125</name>
</gene>
<sequence length="411" mass="45410">MDRAQDPLHSLGIVQAWSSSQHGLEFNRRLDETARLQSRPSNGQRSTVNPSPPPSTSPSRETSQDAKMILTVAPTLRTWFAPAIDAIFAPGLPFSYRWRLLVLQPLSLITYSIQALPWVFRRSCPFKAEYITVAPGRTLRILVFNKTKSSKTGLRPLHLDIHGGSFLGGLPESNAHFCARLAEETGAAVFATSYRYAPVHPFPAAIDDVDVVLAYLRQHVAAKYGADPDLVTVSGDSAGGNLALATSLSVKPGVVKASVTFYASINLHLSPGEKPPPQLPKGKKDPMRFLYPLFDSYAAKAKKDDGNNQRLSPYFADLKDLPGDMLLVVPGIDLVVREQLGFVERLRGEIERDTEGRYKGRRVEALFVEKGFHGYLGLPSVIVGQELKDQAWDAGVRFIQDAHRKSGWRWP</sequence>
<reference evidence="6" key="1">
    <citation type="journal article" date="2023" name="Mol. Phylogenet. Evol.">
        <title>Genome-scale phylogeny and comparative genomics of the fungal order Sordariales.</title>
        <authorList>
            <person name="Hensen N."/>
            <person name="Bonometti L."/>
            <person name="Westerberg I."/>
            <person name="Brannstrom I.O."/>
            <person name="Guillou S."/>
            <person name="Cros-Aarteil S."/>
            <person name="Calhoun S."/>
            <person name="Haridas S."/>
            <person name="Kuo A."/>
            <person name="Mondo S."/>
            <person name="Pangilinan J."/>
            <person name="Riley R."/>
            <person name="LaButti K."/>
            <person name="Andreopoulos B."/>
            <person name="Lipzen A."/>
            <person name="Chen C."/>
            <person name="Yan M."/>
            <person name="Daum C."/>
            <person name="Ng V."/>
            <person name="Clum A."/>
            <person name="Steindorff A."/>
            <person name="Ohm R.A."/>
            <person name="Martin F."/>
            <person name="Silar P."/>
            <person name="Natvig D.O."/>
            <person name="Lalanne C."/>
            <person name="Gautier V."/>
            <person name="Ament-Velasquez S.L."/>
            <person name="Kruys A."/>
            <person name="Hutchinson M.I."/>
            <person name="Powell A.J."/>
            <person name="Barry K."/>
            <person name="Miller A.N."/>
            <person name="Grigoriev I.V."/>
            <person name="Debuchy R."/>
            <person name="Gladieux P."/>
            <person name="Hiltunen Thoren M."/>
            <person name="Johannesson H."/>
        </authorList>
    </citation>
    <scope>NUCLEOTIDE SEQUENCE</scope>
    <source>
        <strain evidence="6">CBS 118394</strain>
    </source>
</reference>
<organism evidence="6 7">
    <name type="scientific">Apodospora peruviana</name>
    <dbReference type="NCBI Taxonomy" id="516989"/>
    <lineage>
        <taxon>Eukaryota</taxon>
        <taxon>Fungi</taxon>
        <taxon>Dikarya</taxon>
        <taxon>Ascomycota</taxon>
        <taxon>Pezizomycotina</taxon>
        <taxon>Sordariomycetes</taxon>
        <taxon>Sordariomycetidae</taxon>
        <taxon>Sordariales</taxon>
        <taxon>Lasiosphaeriaceae</taxon>
        <taxon>Apodospora</taxon>
    </lineage>
</organism>
<dbReference type="AlphaFoldDB" id="A0AAE0I5N7"/>
<evidence type="ECO:0000256" key="4">
    <source>
        <dbReference type="SAM" id="MobiDB-lite"/>
    </source>
</evidence>
<feature type="region of interest" description="Disordered" evidence="4">
    <location>
        <begin position="30"/>
        <end position="64"/>
    </location>
</feature>
<dbReference type="InterPro" id="IPR029058">
    <property type="entry name" value="AB_hydrolase_fold"/>
</dbReference>
<dbReference type="PROSITE" id="PS01174">
    <property type="entry name" value="LIPASE_GDXG_SER"/>
    <property type="match status" value="1"/>
</dbReference>
<dbReference type="Gene3D" id="3.40.50.1820">
    <property type="entry name" value="alpha/beta hydrolase"/>
    <property type="match status" value="1"/>
</dbReference>
<evidence type="ECO:0000256" key="3">
    <source>
        <dbReference type="PROSITE-ProRule" id="PRU10038"/>
    </source>
</evidence>